<dbReference type="Pfam" id="PF08327">
    <property type="entry name" value="AHSA1"/>
    <property type="match status" value="1"/>
</dbReference>
<evidence type="ECO:0000313" key="3">
    <source>
        <dbReference type="EMBL" id="EJI85006.1"/>
    </source>
</evidence>
<evidence type="ECO:0000256" key="1">
    <source>
        <dbReference type="ARBA" id="ARBA00006817"/>
    </source>
</evidence>
<name>J1QHL1_9ALTE</name>
<gene>
    <name evidence="3" type="ORF">AEST_21080</name>
</gene>
<dbReference type="SUPFAM" id="SSF55961">
    <property type="entry name" value="Bet v1-like"/>
    <property type="match status" value="1"/>
</dbReference>
<dbReference type="Gene3D" id="3.30.530.20">
    <property type="match status" value="1"/>
</dbReference>
<accession>J1QHL1</accession>
<comment type="caution">
    <text evidence="3">The sequence shown here is derived from an EMBL/GenBank/DDBJ whole genome shotgun (WGS) entry which is preliminary data.</text>
</comment>
<dbReference type="CDD" id="cd07814">
    <property type="entry name" value="SRPBCC_CalC_Aha1-like"/>
    <property type="match status" value="1"/>
</dbReference>
<dbReference type="AlphaFoldDB" id="J1QHL1"/>
<dbReference type="Proteomes" id="UP000012043">
    <property type="component" value="Unassembled WGS sequence"/>
</dbReference>
<dbReference type="InterPro" id="IPR023393">
    <property type="entry name" value="START-like_dom_sf"/>
</dbReference>
<keyword evidence="4" id="KW-1185">Reference proteome</keyword>
<dbReference type="EMBL" id="ALAB01000027">
    <property type="protein sequence ID" value="EJI85006.1"/>
    <property type="molecule type" value="Genomic_DNA"/>
</dbReference>
<proteinExistence type="inferred from homology"/>
<reference evidence="3 4" key="1">
    <citation type="journal article" date="2012" name="J. Bacteriol.">
        <title>Genome Sequence of Pectin-Degrading Alishewanella aestuarii Strain B11T, Isolated from Tidal Flat Sediment.</title>
        <authorList>
            <person name="Jung J."/>
            <person name="Choi S."/>
            <person name="Chun J."/>
            <person name="Park W."/>
        </authorList>
    </citation>
    <scope>NUCLEOTIDE SEQUENCE [LARGE SCALE GENOMIC DNA]</scope>
    <source>
        <strain evidence="3 4">B11</strain>
    </source>
</reference>
<dbReference type="PATRIC" id="fig|1197174.4.peg.2064"/>
<dbReference type="InterPro" id="IPR013538">
    <property type="entry name" value="ASHA1/2-like_C"/>
</dbReference>
<evidence type="ECO:0000259" key="2">
    <source>
        <dbReference type="Pfam" id="PF08327"/>
    </source>
</evidence>
<dbReference type="RefSeq" id="WP_008608955.1">
    <property type="nucleotide sequence ID" value="NZ_ALAB01000027.1"/>
</dbReference>
<sequence length="148" mass="17246">MRNVKVIQHSIVIQAPVAQLWQRMFDPQLYREWIAAFCEGSYYQGHWQQGETIRFLDPNGNGMVAKIVEYRPMEFISVSHLGFVYAGQDDLDSAEVTSWAPAYENFYFTSRGDSTELRIEQEIAPVYEDFMQQAWPNALQKLKTLAER</sequence>
<organism evidence="3 4">
    <name type="scientific">Alishewanella aestuarii B11</name>
    <dbReference type="NCBI Taxonomy" id="1197174"/>
    <lineage>
        <taxon>Bacteria</taxon>
        <taxon>Pseudomonadati</taxon>
        <taxon>Pseudomonadota</taxon>
        <taxon>Gammaproteobacteria</taxon>
        <taxon>Alteromonadales</taxon>
        <taxon>Alteromonadaceae</taxon>
        <taxon>Alishewanella</taxon>
    </lineage>
</organism>
<feature type="domain" description="Activator of Hsp90 ATPase homologue 1/2-like C-terminal" evidence="2">
    <location>
        <begin position="15"/>
        <end position="146"/>
    </location>
</feature>
<protein>
    <submittedName>
        <fullName evidence="3">Activator of Hsp90 ATPase 1 family protein</fullName>
    </submittedName>
</protein>
<evidence type="ECO:0000313" key="4">
    <source>
        <dbReference type="Proteomes" id="UP000012043"/>
    </source>
</evidence>
<comment type="similarity">
    <text evidence="1">Belongs to the AHA1 family.</text>
</comment>